<evidence type="ECO:0000313" key="4">
    <source>
        <dbReference type="Proteomes" id="UP000007136"/>
    </source>
</evidence>
<dbReference type="eggNOG" id="COG0438">
    <property type="taxonomic scope" value="Bacteria"/>
</dbReference>
<keyword evidence="2 3" id="KW-0808">Transferase</keyword>
<dbReference type="SUPFAM" id="SSF53756">
    <property type="entry name" value="UDP-Glycosyltransferase/glycogen phosphorylase"/>
    <property type="match status" value="1"/>
</dbReference>
<dbReference type="AlphaFoldDB" id="B1ZLP0"/>
<gene>
    <name evidence="3" type="ordered locus">Mpop_3543</name>
</gene>
<reference evidence="3" key="1">
    <citation type="submission" date="2008-04" db="EMBL/GenBank/DDBJ databases">
        <title>Complete sequence of chromosome of Methylobacterium populi BJ001.</title>
        <authorList>
            <consortium name="US DOE Joint Genome Institute"/>
            <person name="Copeland A."/>
            <person name="Lucas S."/>
            <person name="Lapidus A."/>
            <person name="Glavina del Rio T."/>
            <person name="Dalin E."/>
            <person name="Tice H."/>
            <person name="Bruce D."/>
            <person name="Goodwin L."/>
            <person name="Pitluck S."/>
            <person name="Chertkov O."/>
            <person name="Brettin T."/>
            <person name="Detter J.C."/>
            <person name="Han C."/>
            <person name="Kuske C.R."/>
            <person name="Schmutz J."/>
            <person name="Larimer F."/>
            <person name="Land M."/>
            <person name="Hauser L."/>
            <person name="Kyrpides N."/>
            <person name="Mikhailova N."/>
            <person name="Marx C."/>
            <person name="Richardson P."/>
        </authorList>
    </citation>
    <scope>NUCLEOTIDE SEQUENCE [LARGE SCALE GENOMIC DNA]</scope>
    <source>
        <strain evidence="3">BJ001</strain>
    </source>
</reference>
<dbReference type="EMBL" id="CP001029">
    <property type="protein sequence ID" value="ACB81692.1"/>
    <property type="molecule type" value="Genomic_DNA"/>
</dbReference>
<dbReference type="GO" id="GO:0016757">
    <property type="term" value="F:glycosyltransferase activity"/>
    <property type="evidence" value="ECO:0007669"/>
    <property type="project" value="UniProtKB-KW"/>
</dbReference>
<evidence type="ECO:0000313" key="3">
    <source>
        <dbReference type="EMBL" id="ACB81692.1"/>
    </source>
</evidence>
<dbReference type="KEGG" id="mpo:Mpop_3543"/>
<keyword evidence="1" id="KW-0328">Glycosyltransferase</keyword>
<proteinExistence type="predicted"/>
<dbReference type="CAZy" id="GT4">
    <property type="family name" value="Glycosyltransferase Family 4"/>
</dbReference>
<dbReference type="HOGENOM" id="CLU_723225_0_0_5"/>
<accession>B1ZLP0</accession>
<dbReference type="Gene3D" id="3.40.50.2000">
    <property type="entry name" value="Glycogen Phosphorylase B"/>
    <property type="match status" value="2"/>
</dbReference>
<dbReference type="STRING" id="441620.Mpop_3543"/>
<dbReference type="PANTHER" id="PTHR12526">
    <property type="entry name" value="GLYCOSYLTRANSFERASE"/>
    <property type="match status" value="1"/>
</dbReference>
<dbReference type="Pfam" id="PF13692">
    <property type="entry name" value="Glyco_trans_1_4"/>
    <property type="match status" value="1"/>
</dbReference>
<dbReference type="PANTHER" id="PTHR12526:SF510">
    <property type="entry name" value="D-INOSITOL 3-PHOSPHATE GLYCOSYLTRANSFERASE"/>
    <property type="match status" value="1"/>
</dbReference>
<dbReference type="Proteomes" id="UP000007136">
    <property type="component" value="Chromosome"/>
</dbReference>
<organism evidence="3 4">
    <name type="scientific">Methylorubrum populi (strain ATCC BAA-705 / NCIMB 13946 / BJ001)</name>
    <name type="common">Methylobacterium populi</name>
    <dbReference type="NCBI Taxonomy" id="441620"/>
    <lineage>
        <taxon>Bacteria</taxon>
        <taxon>Pseudomonadati</taxon>
        <taxon>Pseudomonadota</taxon>
        <taxon>Alphaproteobacteria</taxon>
        <taxon>Hyphomicrobiales</taxon>
        <taxon>Methylobacteriaceae</taxon>
        <taxon>Methylorubrum</taxon>
    </lineage>
</organism>
<sequence length="382" mass="41795">MQVDAQEPRVAGADRAGRARGGRPLRVFVHLATDKDAAAWRRSWEAGTLVGVNDETPYGYGRAERMGCTLVFSRAHPEKPVARFLRLGLRVLLGFDLLHALRQGPALTGADVVWTHTESQFLAVAAALAVRRRRPKLIGQSVWLFDRWARLGPLHRMLYRRLIRDVDVLTVHSTENLAVARRLFPGKRVLHVPFGIPSERVAAPVRRPGHPLRILAVGSDRDRDWACLVAALDGLKEASAIILSGRAPRRLARGRPNLRIGQARSQAELAAQFAEASVVCVPLKPNRHASGITVIQEAVLAGLPVVATATGGLEDYFGADAVRYVPPGDPAALRAALLEIAADPEAARLRAVRAQARMIEAGIGAESYIRRHVDISREMLNR</sequence>
<protein>
    <submittedName>
        <fullName evidence="3">Putative glycosyl transferase</fullName>
    </submittedName>
</protein>
<evidence type="ECO:0000256" key="2">
    <source>
        <dbReference type="ARBA" id="ARBA00022679"/>
    </source>
</evidence>
<dbReference type="CDD" id="cd03801">
    <property type="entry name" value="GT4_PimA-like"/>
    <property type="match status" value="1"/>
</dbReference>
<evidence type="ECO:0000256" key="1">
    <source>
        <dbReference type="ARBA" id="ARBA00022676"/>
    </source>
</evidence>
<name>B1ZLP0_METPB</name>